<dbReference type="AlphaFoldDB" id="A0AAN8XMZ8"/>
<protein>
    <submittedName>
        <fullName evidence="1">Uncharacterized protein</fullName>
    </submittedName>
</protein>
<evidence type="ECO:0000313" key="1">
    <source>
        <dbReference type="EMBL" id="KAK7085736.1"/>
    </source>
</evidence>
<sequence length="61" mass="7207">MLNVRSNDMYQSRVALHDVTEKYRDLIDILKNRFKNIVFSGTLPRHCENHFALNRAIGVYI</sequence>
<gene>
    <name evidence="1" type="ORF">SK128_023627</name>
</gene>
<organism evidence="1 2">
    <name type="scientific">Halocaridina rubra</name>
    <name type="common">Hawaiian red shrimp</name>
    <dbReference type="NCBI Taxonomy" id="373956"/>
    <lineage>
        <taxon>Eukaryota</taxon>
        <taxon>Metazoa</taxon>
        <taxon>Ecdysozoa</taxon>
        <taxon>Arthropoda</taxon>
        <taxon>Crustacea</taxon>
        <taxon>Multicrustacea</taxon>
        <taxon>Malacostraca</taxon>
        <taxon>Eumalacostraca</taxon>
        <taxon>Eucarida</taxon>
        <taxon>Decapoda</taxon>
        <taxon>Pleocyemata</taxon>
        <taxon>Caridea</taxon>
        <taxon>Atyoidea</taxon>
        <taxon>Atyidae</taxon>
        <taxon>Halocaridina</taxon>
    </lineage>
</organism>
<proteinExistence type="predicted"/>
<keyword evidence="2" id="KW-1185">Reference proteome</keyword>
<dbReference type="EMBL" id="JAXCGZ010000621">
    <property type="protein sequence ID" value="KAK7085736.1"/>
    <property type="molecule type" value="Genomic_DNA"/>
</dbReference>
<comment type="caution">
    <text evidence="1">The sequence shown here is derived from an EMBL/GenBank/DDBJ whole genome shotgun (WGS) entry which is preliminary data.</text>
</comment>
<accession>A0AAN8XMZ8</accession>
<feature type="non-terminal residue" evidence="1">
    <location>
        <position position="61"/>
    </location>
</feature>
<reference evidence="1 2" key="1">
    <citation type="submission" date="2023-11" db="EMBL/GenBank/DDBJ databases">
        <title>Halocaridina rubra genome assembly.</title>
        <authorList>
            <person name="Smith C."/>
        </authorList>
    </citation>
    <scope>NUCLEOTIDE SEQUENCE [LARGE SCALE GENOMIC DNA]</scope>
    <source>
        <strain evidence="1">EP-1</strain>
        <tissue evidence="1">Whole</tissue>
    </source>
</reference>
<dbReference type="Proteomes" id="UP001381693">
    <property type="component" value="Unassembled WGS sequence"/>
</dbReference>
<evidence type="ECO:0000313" key="2">
    <source>
        <dbReference type="Proteomes" id="UP001381693"/>
    </source>
</evidence>
<name>A0AAN8XMZ8_HALRR</name>